<dbReference type="GeneTree" id="ENSGT01030000234555"/>
<evidence type="ECO:0000256" key="9">
    <source>
        <dbReference type="ARBA" id="ARBA00023180"/>
    </source>
</evidence>
<proteinExistence type="inferred from homology"/>
<evidence type="ECO:0000256" key="3">
    <source>
        <dbReference type="ARBA" id="ARBA00022692"/>
    </source>
</evidence>
<feature type="transmembrane region" description="Helical" evidence="11">
    <location>
        <begin position="31"/>
        <end position="49"/>
    </location>
</feature>
<evidence type="ECO:0000256" key="4">
    <source>
        <dbReference type="ARBA" id="ARBA00022989"/>
    </source>
</evidence>
<dbReference type="InterPro" id="IPR001634">
    <property type="entry name" value="Adenosn_rcpt"/>
</dbReference>
<dbReference type="AlphaFoldDB" id="A0A3B1J7P9"/>
<keyword evidence="14" id="KW-1185">Reference proteome</keyword>
<feature type="domain" description="G-protein coupled receptors family 1 profile" evidence="12">
    <location>
        <begin position="40"/>
        <end position="299"/>
    </location>
</feature>
<keyword evidence="7 11" id="KW-1015">Disulfide bond</keyword>
<keyword evidence="10 11" id="KW-0807">Transducer</keyword>
<reference evidence="13" key="4">
    <citation type="submission" date="2025-09" db="UniProtKB">
        <authorList>
            <consortium name="Ensembl"/>
        </authorList>
    </citation>
    <scope>IDENTIFICATION</scope>
</reference>
<feature type="transmembrane region" description="Helical" evidence="11">
    <location>
        <begin position="89"/>
        <end position="117"/>
    </location>
</feature>
<reference evidence="14" key="2">
    <citation type="journal article" date="2014" name="Nat. Commun.">
        <title>The cavefish genome reveals candidate genes for eye loss.</title>
        <authorList>
            <person name="McGaugh S.E."/>
            <person name="Gross J.B."/>
            <person name="Aken B."/>
            <person name="Blin M."/>
            <person name="Borowsky R."/>
            <person name="Chalopin D."/>
            <person name="Hinaux H."/>
            <person name="Jeffery W.R."/>
            <person name="Keene A."/>
            <person name="Ma L."/>
            <person name="Minx P."/>
            <person name="Murphy D."/>
            <person name="O'Quin K.E."/>
            <person name="Retaux S."/>
            <person name="Rohner N."/>
            <person name="Searle S.M."/>
            <person name="Stahl B.A."/>
            <person name="Tabin C."/>
            <person name="Volff J.N."/>
            <person name="Yoshizawa M."/>
            <person name="Warren W.C."/>
        </authorList>
    </citation>
    <scope>NUCLEOTIDE SEQUENCE [LARGE SCALE GENOMIC DNA]</scope>
    <source>
        <strain evidence="14">female</strain>
    </source>
</reference>
<dbReference type="SUPFAM" id="SSF81321">
    <property type="entry name" value="Family A G protein-coupled receptor-like"/>
    <property type="match status" value="1"/>
</dbReference>
<evidence type="ECO:0000313" key="14">
    <source>
        <dbReference type="Proteomes" id="UP000018467"/>
    </source>
</evidence>
<dbReference type="GO" id="GO:0045202">
    <property type="term" value="C:synapse"/>
    <property type="evidence" value="ECO:0007669"/>
    <property type="project" value="TreeGrafter"/>
</dbReference>
<dbReference type="SMART" id="SM01381">
    <property type="entry name" value="7TM_GPCR_Srsx"/>
    <property type="match status" value="1"/>
</dbReference>
<dbReference type="GO" id="GO:0030425">
    <property type="term" value="C:dendrite"/>
    <property type="evidence" value="ECO:0007669"/>
    <property type="project" value="TreeGrafter"/>
</dbReference>
<dbReference type="PANTHER" id="PTHR24246:SF54">
    <property type="entry name" value="ADENOSINE RECEPTOR A1-RELATED"/>
    <property type="match status" value="1"/>
</dbReference>
<evidence type="ECO:0000256" key="1">
    <source>
        <dbReference type="ARBA" id="ARBA00004651"/>
    </source>
</evidence>
<dbReference type="PROSITE" id="PS50262">
    <property type="entry name" value="G_PROTEIN_RECEP_F1_2"/>
    <property type="match status" value="1"/>
</dbReference>
<dbReference type="Pfam" id="PF00001">
    <property type="entry name" value="7tm_1"/>
    <property type="match status" value="1"/>
</dbReference>
<dbReference type="Gene3D" id="1.20.1070.10">
    <property type="entry name" value="Rhodopsin 7-helix transmembrane proteins"/>
    <property type="match status" value="1"/>
</dbReference>
<reference evidence="13" key="3">
    <citation type="submission" date="2025-08" db="UniProtKB">
        <authorList>
            <consortium name="Ensembl"/>
        </authorList>
    </citation>
    <scope>IDENTIFICATION</scope>
</reference>
<keyword evidence="9 11" id="KW-0325">Glycoprotein</keyword>
<evidence type="ECO:0000259" key="12">
    <source>
        <dbReference type="PROSITE" id="PS50262"/>
    </source>
</evidence>
<evidence type="ECO:0000256" key="10">
    <source>
        <dbReference type="ARBA" id="ARBA00023224"/>
    </source>
</evidence>
<evidence type="ECO:0000256" key="2">
    <source>
        <dbReference type="ARBA" id="ARBA00022475"/>
    </source>
</evidence>
<evidence type="ECO:0000256" key="6">
    <source>
        <dbReference type="ARBA" id="ARBA00023136"/>
    </source>
</evidence>
<feature type="transmembrane region" description="Helical" evidence="11">
    <location>
        <begin position="61"/>
        <end position="83"/>
    </location>
</feature>
<keyword evidence="4 11" id="KW-1133">Transmembrane helix</keyword>
<dbReference type="InterPro" id="IPR017452">
    <property type="entry name" value="GPCR_Rhodpsn_7TM"/>
</dbReference>
<dbReference type="PROSITE" id="PS00237">
    <property type="entry name" value="G_PROTEIN_RECEP_F1_1"/>
    <property type="match status" value="1"/>
</dbReference>
<evidence type="ECO:0000256" key="5">
    <source>
        <dbReference type="ARBA" id="ARBA00023040"/>
    </source>
</evidence>
<dbReference type="Ensembl" id="ENSAMXT00000050965.1">
    <property type="protein sequence ID" value="ENSAMXP00000038253.1"/>
    <property type="gene ID" value="ENSAMXG00000036826.1"/>
</dbReference>
<keyword evidence="5 11" id="KW-0297">G-protein coupled receptor</keyword>
<keyword evidence="8 11" id="KW-0675">Receptor</keyword>
<keyword evidence="6 11" id="KW-0472">Membrane</keyword>
<feature type="transmembrane region" description="Helical" evidence="11">
    <location>
        <begin position="138"/>
        <end position="160"/>
    </location>
</feature>
<dbReference type="GO" id="GO:0001609">
    <property type="term" value="F:G protein-coupled adenosine receptor activity"/>
    <property type="evidence" value="ECO:0007669"/>
    <property type="project" value="UniProtKB-UniRule"/>
</dbReference>
<evidence type="ECO:0000256" key="11">
    <source>
        <dbReference type="RuleBase" id="RU201114"/>
    </source>
</evidence>
<keyword evidence="3 11" id="KW-0812">Transmembrane</keyword>
<feature type="transmembrane region" description="Helical" evidence="11">
    <location>
        <begin position="279"/>
        <end position="301"/>
    </location>
</feature>
<dbReference type="Proteomes" id="UP000018467">
    <property type="component" value="Unassembled WGS sequence"/>
</dbReference>
<dbReference type="PANTHER" id="PTHR24246">
    <property type="entry name" value="OLFACTORY RECEPTOR AND ADENOSINE RECEPTOR"/>
    <property type="match status" value="1"/>
</dbReference>
<feature type="transmembrane region" description="Helical" evidence="11">
    <location>
        <begin position="191"/>
        <end position="216"/>
    </location>
</feature>
<dbReference type="PRINTS" id="PR00237">
    <property type="entry name" value="GPCRRHODOPSN"/>
</dbReference>
<dbReference type="InterPro" id="IPR000276">
    <property type="entry name" value="GPCR_Rhodpsn"/>
</dbReference>
<protein>
    <submittedName>
        <fullName evidence="13">Adenosine A3 receptor a.1</fullName>
    </submittedName>
</protein>
<accession>A0A3B1J7P9</accession>
<feature type="transmembrane region" description="Helical" evidence="11">
    <location>
        <begin position="243"/>
        <end position="267"/>
    </location>
</feature>
<organism evidence="13 14">
    <name type="scientific">Astyanax mexicanus</name>
    <name type="common">Blind cave fish</name>
    <name type="synonym">Astyanax fasciatus mexicanus</name>
    <dbReference type="NCBI Taxonomy" id="7994"/>
    <lineage>
        <taxon>Eukaryota</taxon>
        <taxon>Metazoa</taxon>
        <taxon>Chordata</taxon>
        <taxon>Craniata</taxon>
        <taxon>Vertebrata</taxon>
        <taxon>Euteleostomi</taxon>
        <taxon>Actinopterygii</taxon>
        <taxon>Neopterygii</taxon>
        <taxon>Teleostei</taxon>
        <taxon>Ostariophysi</taxon>
        <taxon>Characiformes</taxon>
        <taxon>Characoidei</taxon>
        <taxon>Acestrorhamphidae</taxon>
        <taxon>Acestrorhamphinae</taxon>
        <taxon>Astyanax</taxon>
    </lineage>
</organism>
<sequence>MKRSLCLFCKVLLWCFLMAAGSMWIFILLEVFIVVACCLGNALVIWVVWRSGALRQPSFCFIASLAVADFLVGSVAIPVAVLWDARAKTSFHGCLFMCCVFIMLQLTSGALLLAIAVDRFLRVRIPLTYKATITKTRSWMVVVLCWLVAALLSFVPMFGWHHNHTTWNNTTQTNSSNIKCSYLTVNTRSYVVNFIFFSCYLPPLAIMCGLYLYVFLITRRQLRANIGETVNKSSTDYLKERRLAASLALVLVLFAVSWLPVFVMHTIKYYNPKITVPPVAIRIGVVLSHANSAVNPIIYAFRIPKFKKACIKLWVRLYHCREDQQESDQNSINNLQRTGVKVS</sequence>
<name>A0A3B1J7P9_ASTMX</name>
<dbReference type="GO" id="GO:0005886">
    <property type="term" value="C:plasma membrane"/>
    <property type="evidence" value="ECO:0007669"/>
    <property type="project" value="UniProtKB-SubCell"/>
</dbReference>
<evidence type="ECO:0000256" key="7">
    <source>
        <dbReference type="ARBA" id="ARBA00023157"/>
    </source>
</evidence>
<keyword evidence="2 11" id="KW-1003">Cell membrane</keyword>
<evidence type="ECO:0000256" key="8">
    <source>
        <dbReference type="ARBA" id="ARBA00023170"/>
    </source>
</evidence>
<dbReference type="InParanoid" id="A0A3B1J7P9"/>
<dbReference type="PRINTS" id="PR00424">
    <property type="entry name" value="ADENOSINER"/>
</dbReference>
<evidence type="ECO:0000313" key="13">
    <source>
        <dbReference type="Ensembl" id="ENSAMXP00000038253.1"/>
    </source>
</evidence>
<comment type="similarity">
    <text evidence="11">Belongs to the G-protein coupled receptor 1 family.</text>
</comment>
<comment type="subcellular location">
    <subcellularLocation>
        <location evidence="1 11">Cell membrane</location>
        <topology evidence="1 11">Multi-pass membrane protein</topology>
    </subcellularLocation>
</comment>
<reference evidence="14" key="1">
    <citation type="submission" date="2013-03" db="EMBL/GenBank/DDBJ databases">
        <authorList>
            <person name="Jeffery W."/>
            <person name="Warren W."/>
            <person name="Wilson R.K."/>
        </authorList>
    </citation>
    <scope>NUCLEOTIDE SEQUENCE</scope>
    <source>
        <strain evidence="14">female</strain>
    </source>
</reference>